<proteinExistence type="predicted"/>
<protein>
    <submittedName>
        <fullName evidence="12">Potassium-transporting ATPase subunit C</fullName>
    </submittedName>
</protein>
<dbReference type="EMBL" id="CP134213">
    <property type="protein sequence ID" value="WND16106.1"/>
    <property type="molecule type" value="Genomic_DNA"/>
</dbReference>
<name>A0ABY9U1G2_STRVL</name>
<sequence>MRPSQVPADAVTSSGSGLDPDISPVYAELQVHRVAVKNDLPVARVEKLVADHTEGRTLGFMGELRVNVLERNVALKDLVARARQSTIL</sequence>
<keyword evidence="10" id="KW-0472">Membrane</keyword>
<evidence type="ECO:0000256" key="3">
    <source>
        <dbReference type="ARBA" id="ARBA00022538"/>
    </source>
</evidence>
<gene>
    <name evidence="12" type="ORF">RI060_01500</name>
</gene>
<evidence type="ECO:0000256" key="7">
    <source>
        <dbReference type="ARBA" id="ARBA00022958"/>
    </source>
</evidence>
<evidence type="ECO:0000256" key="8">
    <source>
        <dbReference type="ARBA" id="ARBA00022989"/>
    </source>
</evidence>
<evidence type="ECO:0000256" key="6">
    <source>
        <dbReference type="ARBA" id="ARBA00022840"/>
    </source>
</evidence>
<evidence type="ECO:0000256" key="10">
    <source>
        <dbReference type="ARBA" id="ARBA00023136"/>
    </source>
</evidence>
<keyword evidence="4" id="KW-0812">Transmembrane</keyword>
<keyword evidence="9" id="KW-0406">Ion transport</keyword>
<evidence type="ECO:0000256" key="1">
    <source>
        <dbReference type="ARBA" id="ARBA00022448"/>
    </source>
</evidence>
<evidence type="ECO:0000256" key="4">
    <source>
        <dbReference type="ARBA" id="ARBA00022692"/>
    </source>
</evidence>
<dbReference type="InterPro" id="IPR003820">
    <property type="entry name" value="KdpC"/>
</dbReference>
<dbReference type="Pfam" id="PF02669">
    <property type="entry name" value="KdpC"/>
    <property type="match status" value="1"/>
</dbReference>
<evidence type="ECO:0000313" key="13">
    <source>
        <dbReference type="Proteomes" id="UP001249394"/>
    </source>
</evidence>
<evidence type="ECO:0000256" key="9">
    <source>
        <dbReference type="ARBA" id="ARBA00023065"/>
    </source>
</evidence>
<evidence type="ECO:0000256" key="11">
    <source>
        <dbReference type="SAM" id="MobiDB-lite"/>
    </source>
</evidence>
<keyword evidence="5" id="KW-0547">Nucleotide-binding</keyword>
<organism evidence="12 13">
    <name type="scientific">Streptomyces violaceus</name>
    <name type="common">Streptomyces venezuelae</name>
    <dbReference type="NCBI Taxonomy" id="1936"/>
    <lineage>
        <taxon>Bacteria</taxon>
        <taxon>Bacillati</taxon>
        <taxon>Actinomycetota</taxon>
        <taxon>Actinomycetes</taxon>
        <taxon>Kitasatosporales</taxon>
        <taxon>Streptomycetaceae</taxon>
        <taxon>Streptomyces</taxon>
    </lineage>
</organism>
<evidence type="ECO:0000256" key="2">
    <source>
        <dbReference type="ARBA" id="ARBA00022475"/>
    </source>
</evidence>
<keyword evidence="7" id="KW-0630">Potassium</keyword>
<reference evidence="12 13" key="1">
    <citation type="submission" date="2023-09" db="EMBL/GenBank/DDBJ databases">
        <title>The genome sequence of Streptomyces anthocyanicus.</title>
        <authorList>
            <person name="Mo P."/>
        </authorList>
    </citation>
    <scope>NUCLEOTIDE SEQUENCE [LARGE SCALE GENOMIC DNA]</scope>
    <source>
        <strain evidence="12 13">JCM 4387</strain>
    </source>
</reference>
<dbReference type="PANTHER" id="PTHR30042">
    <property type="entry name" value="POTASSIUM-TRANSPORTING ATPASE C CHAIN"/>
    <property type="match status" value="1"/>
</dbReference>
<feature type="region of interest" description="Disordered" evidence="11">
    <location>
        <begin position="1"/>
        <end position="20"/>
    </location>
</feature>
<accession>A0ABY9U1G2</accession>
<keyword evidence="1" id="KW-0813">Transport</keyword>
<evidence type="ECO:0000313" key="12">
    <source>
        <dbReference type="EMBL" id="WND16106.1"/>
    </source>
</evidence>
<keyword evidence="2" id="KW-1003">Cell membrane</keyword>
<keyword evidence="6" id="KW-0067">ATP-binding</keyword>
<dbReference type="Proteomes" id="UP001249394">
    <property type="component" value="Chromosome"/>
</dbReference>
<keyword evidence="13" id="KW-1185">Reference proteome</keyword>
<dbReference type="PANTHER" id="PTHR30042:SF2">
    <property type="entry name" value="POTASSIUM-TRANSPORTING ATPASE KDPC SUBUNIT"/>
    <property type="match status" value="1"/>
</dbReference>
<keyword evidence="3" id="KW-0633">Potassium transport</keyword>
<evidence type="ECO:0000256" key="5">
    <source>
        <dbReference type="ARBA" id="ARBA00022741"/>
    </source>
</evidence>
<keyword evidence="8" id="KW-1133">Transmembrane helix</keyword>